<keyword evidence="7 8" id="KW-0342">GTP-binding</keyword>
<feature type="active site" evidence="9">
    <location>
        <position position="144"/>
    </location>
</feature>
<dbReference type="InterPro" id="IPR001114">
    <property type="entry name" value="Adenylosuccinate_synthetase"/>
</dbReference>
<dbReference type="Pfam" id="PF00709">
    <property type="entry name" value="Adenylsucc_synt"/>
    <property type="match status" value="1"/>
</dbReference>
<dbReference type="GO" id="GO:0004019">
    <property type="term" value="F:adenylosuccinate synthase activity"/>
    <property type="evidence" value="ECO:0007669"/>
    <property type="project" value="UniProtKB-UniRule"/>
</dbReference>
<proteinExistence type="inferred from homology"/>
<dbReference type="UniPathway" id="UPA00075">
    <property type="reaction ID" value="UER00335"/>
</dbReference>
<accession>R4UF52</accession>
<evidence type="ECO:0000256" key="2">
    <source>
        <dbReference type="ARBA" id="ARBA00022598"/>
    </source>
</evidence>
<keyword evidence="6 8" id="KW-0460">Magnesium</keyword>
<gene>
    <name evidence="8 11" type="primary">purA</name>
    <name evidence="11" type="ORF">SCHRY_v1c01650</name>
</gene>
<evidence type="ECO:0000256" key="7">
    <source>
        <dbReference type="ARBA" id="ARBA00023134"/>
    </source>
</evidence>
<dbReference type="STRING" id="1276227.SCHRY_v1c01650"/>
<dbReference type="GO" id="GO:0046040">
    <property type="term" value="P:IMP metabolic process"/>
    <property type="evidence" value="ECO:0007669"/>
    <property type="project" value="TreeGrafter"/>
</dbReference>
<feature type="binding site" evidence="8">
    <location>
        <begin position="417"/>
        <end position="419"/>
    </location>
    <ligand>
        <name>GTP</name>
        <dbReference type="ChEBI" id="CHEBI:37565"/>
    </ligand>
</feature>
<comment type="similarity">
    <text evidence="8 10">Belongs to the adenylosuccinate synthetase family.</text>
</comment>
<evidence type="ECO:0000313" key="12">
    <source>
        <dbReference type="Proteomes" id="UP000013964"/>
    </source>
</evidence>
<sequence>MSGEKYSTLAVVGSQWGDEGKGKITDYFAQKADFVVRWAGGDNAGHTIVIDGVKYKLSLVPSGIFNQNSINVIATGCVINLRKLITEINYLKEHGINCQNLRISNRAHLIFPYHMKIDELQEEYRQDQKIGTTKKGIGPCYQDKAERIGIRVGDLFDPQNFYMQLERNLKFKNEVLTKIFGAETFSAQEIYDEYLGLFAEIKELVTDTSFLVDNAIKAEKKVLFEGAQGVMLDLDHGTYPFVTSSNPSAAAIPTGVGIAPRYINNVVGIVKAYNTRVGTGAFPSEIFDQTADYIREVGKEYGTVSGRPRRIGWFDAVLMKHSLRTSGYTSMAIMLLDVLTTIEEIKICVGYQYNGQTIDYIPSTIKEYEKCEPIWITMRGWKEDITNVTSFAQLPLNAQQYLNKLAEIVGVPISLFSVGPDRKQTILLDKEIF</sequence>
<dbReference type="InterPro" id="IPR042111">
    <property type="entry name" value="Adenylosuccinate_synth_dom3"/>
</dbReference>
<evidence type="ECO:0000256" key="1">
    <source>
        <dbReference type="ARBA" id="ARBA00011738"/>
    </source>
</evidence>
<evidence type="ECO:0000256" key="4">
    <source>
        <dbReference type="ARBA" id="ARBA00022741"/>
    </source>
</evidence>
<evidence type="ECO:0000313" key="11">
    <source>
        <dbReference type="EMBL" id="AGM24750.1"/>
    </source>
</evidence>
<dbReference type="KEGG" id="scr:SCHRY_v1c01650"/>
<feature type="binding site" evidence="8">
    <location>
        <position position="309"/>
    </location>
    <ligand>
        <name>GTP</name>
        <dbReference type="ChEBI" id="CHEBI:37565"/>
    </ligand>
</feature>
<evidence type="ECO:0000256" key="3">
    <source>
        <dbReference type="ARBA" id="ARBA00022723"/>
    </source>
</evidence>
<evidence type="ECO:0000256" key="10">
    <source>
        <dbReference type="RuleBase" id="RU000520"/>
    </source>
</evidence>
<feature type="binding site" description="in other chain" evidence="8">
    <location>
        <begin position="43"/>
        <end position="46"/>
    </location>
    <ligand>
        <name>IMP</name>
        <dbReference type="ChEBI" id="CHEBI:58053"/>
        <note>ligand shared between dimeric partners</note>
    </ligand>
</feature>
<dbReference type="Proteomes" id="UP000013964">
    <property type="component" value="Chromosome"/>
</dbReference>
<feature type="binding site" description="in other chain" evidence="8">
    <location>
        <position position="228"/>
    </location>
    <ligand>
        <name>IMP</name>
        <dbReference type="ChEBI" id="CHEBI:58053"/>
        <note>ligand shared between dimeric partners</note>
    </ligand>
</feature>
<dbReference type="PATRIC" id="fig|1276227.3.peg.165"/>
<feature type="binding site" evidence="8">
    <location>
        <begin position="45"/>
        <end position="47"/>
    </location>
    <ligand>
        <name>GTP</name>
        <dbReference type="ChEBI" id="CHEBI:37565"/>
    </ligand>
</feature>
<evidence type="ECO:0000256" key="5">
    <source>
        <dbReference type="ARBA" id="ARBA00022755"/>
    </source>
</evidence>
<dbReference type="PROSITE" id="PS00513">
    <property type="entry name" value="ADENYLOSUCCIN_SYN_2"/>
    <property type="match status" value="1"/>
</dbReference>
<protein>
    <recommendedName>
        <fullName evidence="8 10">Adenylosuccinate synthetase</fullName>
        <shortName evidence="8">AMPSase</shortName>
        <shortName evidence="8">AdSS</shortName>
        <ecNumber evidence="8 10">6.3.4.4</ecNumber>
    </recommendedName>
    <alternativeName>
        <fullName evidence="8">IMP--aspartate ligase</fullName>
    </alternativeName>
</protein>
<feature type="binding site" evidence="8">
    <location>
        <begin position="17"/>
        <end position="23"/>
    </location>
    <ligand>
        <name>GTP</name>
        <dbReference type="ChEBI" id="CHEBI:37565"/>
    </ligand>
</feature>
<comment type="catalytic activity">
    <reaction evidence="8 10">
        <text>IMP + L-aspartate + GTP = N(6)-(1,2-dicarboxyethyl)-AMP + GDP + phosphate + 2 H(+)</text>
        <dbReference type="Rhea" id="RHEA:15753"/>
        <dbReference type="ChEBI" id="CHEBI:15378"/>
        <dbReference type="ChEBI" id="CHEBI:29991"/>
        <dbReference type="ChEBI" id="CHEBI:37565"/>
        <dbReference type="ChEBI" id="CHEBI:43474"/>
        <dbReference type="ChEBI" id="CHEBI:57567"/>
        <dbReference type="ChEBI" id="CHEBI:58053"/>
        <dbReference type="ChEBI" id="CHEBI:58189"/>
        <dbReference type="EC" id="6.3.4.4"/>
    </reaction>
</comment>
<name>R4UF52_9MOLU</name>
<dbReference type="InterPro" id="IPR042109">
    <property type="entry name" value="Adenylosuccinate_synth_dom1"/>
</dbReference>
<dbReference type="FunFam" id="3.90.170.10:FF:000001">
    <property type="entry name" value="Adenylosuccinate synthetase"/>
    <property type="match status" value="1"/>
</dbReference>
<dbReference type="HOGENOM" id="CLU_029848_0_0_14"/>
<dbReference type="EMBL" id="CP005077">
    <property type="protein sequence ID" value="AGM24750.1"/>
    <property type="molecule type" value="Genomic_DNA"/>
</dbReference>
<comment type="subunit">
    <text evidence="1 8">Homodimer.</text>
</comment>
<dbReference type="PANTHER" id="PTHR11846">
    <property type="entry name" value="ADENYLOSUCCINATE SYNTHETASE"/>
    <property type="match status" value="1"/>
</dbReference>
<dbReference type="NCBIfam" id="TIGR00184">
    <property type="entry name" value="purA"/>
    <property type="match status" value="1"/>
</dbReference>
<dbReference type="CDD" id="cd03108">
    <property type="entry name" value="AdSS"/>
    <property type="match status" value="1"/>
</dbReference>
<feature type="binding site" evidence="8">
    <location>
        <position position="147"/>
    </location>
    <ligand>
        <name>IMP</name>
        <dbReference type="ChEBI" id="CHEBI:58053"/>
        <note>ligand shared between dimeric partners</note>
    </ligand>
</feature>
<feature type="binding site" evidence="8">
    <location>
        <position position="18"/>
    </location>
    <ligand>
        <name>Mg(2+)</name>
        <dbReference type="ChEBI" id="CHEBI:18420"/>
    </ligand>
</feature>
<dbReference type="GO" id="GO:0005737">
    <property type="term" value="C:cytoplasm"/>
    <property type="evidence" value="ECO:0007669"/>
    <property type="project" value="UniProtKB-SubCell"/>
</dbReference>
<dbReference type="GO" id="GO:0005525">
    <property type="term" value="F:GTP binding"/>
    <property type="evidence" value="ECO:0007669"/>
    <property type="project" value="UniProtKB-UniRule"/>
</dbReference>
<keyword evidence="4 8" id="KW-0547">Nucleotide-binding</keyword>
<keyword evidence="3 8" id="KW-0479">Metal-binding</keyword>
<dbReference type="EC" id="6.3.4.4" evidence="8 10"/>
<evidence type="ECO:0000256" key="8">
    <source>
        <dbReference type="HAMAP-Rule" id="MF_00011"/>
    </source>
</evidence>
<feature type="active site" description="Proton donor" evidence="8">
    <location>
        <position position="46"/>
    </location>
</feature>
<comment type="function">
    <text evidence="8">Plays an important role in the de novo pathway of purine nucleotide biosynthesis. Catalyzes the first committed step in the biosynthesis of AMP from IMP.</text>
</comment>
<dbReference type="FunFam" id="1.10.300.10:FF:000001">
    <property type="entry name" value="Adenylosuccinate synthetase"/>
    <property type="match status" value="1"/>
</dbReference>
<feature type="binding site" evidence="8">
    <location>
        <begin position="335"/>
        <end position="337"/>
    </location>
    <ligand>
        <name>GTP</name>
        <dbReference type="ChEBI" id="CHEBI:37565"/>
    </ligand>
</feature>
<keyword evidence="12" id="KW-1185">Reference proteome</keyword>
<comment type="subcellular location">
    <subcellularLocation>
        <location evidence="8">Cytoplasm</location>
    </subcellularLocation>
</comment>
<feature type="binding site" description="in other chain" evidence="8">
    <location>
        <begin position="18"/>
        <end position="21"/>
    </location>
    <ligand>
        <name>IMP</name>
        <dbReference type="ChEBI" id="CHEBI:58053"/>
        <note>ligand shared between dimeric partners</note>
    </ligand>
</feature>
<evidence type="ECO:0000256" key="9">
    <source>
        <dbReference type="PROSITE-ProRule" id="PRU10134"/>
    </source>
</evidence>
<dbReference type="AlphaFoldDB" id="R4UF52"/>
<dbReference type="PROSITE" id="PS01266">
    <property type="entry name" value="ADENYLOSUCCIN_SYN_1"/>
    <property type="match status" value="1"/>
</dbReference>
<dbReference type="OrthoDB" id="9807553at2"/>
<dbReference type="HAMAP" id="MF_00011">
    <property type="entry name" value="Adenylosucc_synth"/>
    <property type="match status" value="1"/>
</dbReference>
<dbReference type="InterPro" id="IPR027417">
    <property type="entry name" value="P-loop_NTPase"/>
</dbReference>
<organism evidence="11 12">
    <name type="scientific">Spiroplasma chrysopicola DF-1</name>
    <dbReference type="NCBI Taxonomy" id="1276227"/>
    <lineage>
        <taxon>Bacteria</taxon>
        <taxon>Bacillati</taxon>
        <taxon>Mycoplasmatota</taxon>
        <taxon>Mollicutes</taxon>
        <taxon>Entomoplasmatales</taxon>
        <taxon>Spiroplasmataceae</taxon>
        <taxon>Spiroplasma</taxon>
    </lineage>
</organism>
<evidence type="ECO:0000256" key="6">
    <source>
        <dbReference type="ARBA" id="ARBA00022842"/>
    </source>
</evidence>
<keyword evidence="8" id="KW-0963">Cytoplasm</keyword>
<dbReference type="Gene3D" id="1.10.300.10">
    <property type="entry name" value="Adenylosuccinate Synthetase, subunit A, domain 2"/>
    <property type="match status" value="1"/>
</dbReference>
<dbReference type="Gene3D" id="3.90.170.10">
    <property type="entry name" value="Adenylosuccinate Synthetase, subunit A, domain 3"/>
    <property type="match status" value="1"/>
</dbReference>
<dbReference type="GO" id="GO:0000287">
    <property type="term" value="F:magnesium ion binding"/>
    <property type="evidence" value="ECO:0007669"/>
    <property type="project" value="UniProtKB-UniRule"/>
</dbReference>
<keyword evidence="2 8" id="KW-0436">Ligase</keyword>
<dbReference type="Gene3D" id="3.40.440.10">
    <property type="entry name" value="Adenylosuccinate Synthetase, subunit A, domain 1"/>
    <property type="match status" value="1"/>
</dbReference>
<dbReference type="SUPFAM" id="SSF52540">
    <property type="entry name" value="P-loop containing nucleoside triphosphate hydrolases"/>
    <property type="match status" value="1"/>
</dbReference>
<dbReference type="InterPro" id="IPR042110">
    <property type="entry name" value="Adenylosuccinate_synth_dom2"/>
</dbReference>
<feature type="active site" description="Proton acceptor" evidence="8">
    <location>
        <position position="18"/>
    </location>
</feature>
<comment type="pathway">
    <text evidence="8 10">Purine metabolism; AMP biosynthesis via de novo pathway; AMP from IMP: step 1/2.</text>
</comment>
<reference evidence="11 12" key="1">
    <citation type="journal article" date="2013" name="Genome Biol. Evol.">
        <title>Complete genomes of two dipteran-associated spiroplasmas provided insights into the origin, dynamics, and impacts of viral invasion in spiroplasma.</title>
        <authorList>
            <person name="Ku C."/>
            <person name="Lo W.S."/>
            <person name="Chen L.L."/>
            <person name="Kuo C.H."/>
        </authorList>
    </citation>
    <scope>NUCLEOTIDE SEQUENCE [LARGE SCALE GENOMIC DNA]</scope>
    <source>
        <strain evidence="11 12">DF-1</strain>
    </source>
</reference>
<feature type="binding site" evidence="8">
    <location>
        <begin position="303"/>
        <end position="309"/>
    </location>
    <ligand>
        <name>substrate</name>
    </ligand>
</feature>
<dbReference type="NCBIfam" id="NF002223">
    <property type="entry name" value="PRK01117.1"/>
    <property type="match status" value="1"/>
</dbReference>
<dbReference type="SMART" id="SM00788">
    <property type="entry name" value="Adenylsucc_synt"/>
    <property type="match status" value="1"/>
</dbReference>
<comment type="cofactor">
    <cofactor evidence="8">
        <name>Mg(2+)</name>
        <dbReference type="ChEBI" id="CHEBI:18420"/>
    </cofactor>
    <text evidence="8">Binds 1 Mg(2+) ion per subunit.</text>
</comment>
<keyword evidence="5 8" id="KW-0658">Purine biosynthesis</keyword>
<feature type="binding site" description="in other chain" evidence="8">
    <location>
        <position position="243"/>
    </location>
    <ligand>
        <name>IMP</name>
        <dbReference type="ChEBI" id="CHEBI:58053"/>
        <note>ligand shared between dimeric partners</note>
    </ligand>
</feature>
<feature type="binding site" description="in other chain" evidence="8">
    <location>
        <position position="133"/>
    </location>
    <ligand>
        <name>IMP</name>
        <dbReference type="ChEBI" id="CHEBI:58053"/>
        <note>ligand shared between dimeric partners</note>
    </ligand>
</feature>
<dbReference type="InterPro" id="IPR033128">
    <property type="entry name" value="Adenylosuccin_syn_Lys_AS"/>
</dbReference>
<dbReference type="RefSeq" id="WP_016338576.1">
    <property type="nucleotide sequence ID" value="NC_021280.1"/>
</dbReference>
<feature type="binding site" description="in other chain" evidence="8">
    <location>
        <position position="307"/>
    </location>
    <ligand>
        <name>IMP</name>
        <dbReference type="ChEBI" id="CHEBI:58053"/>
        <note>ligand shared between dimeric partners</note>
    </ligand>
</feature>
<dbReference type="eggNOG" id="COG0104">
    <property type="taxonomic scope" value="Bacteria"/>
</dbReference>
<feature type="binding site" evidence="8">
    <location>
        <position position="45"/>
    </location>
    <ligand>
        <name>Mg(2+)</name>
        <dbReference type="ChEBI" id="CHEBI:18420"/>
    </ligand>
</feature>
<dbReference type="GO" id="GO:0044208">
    <property type="term" value="P:'de novo' AMP biosynthetic process"/>
    <property type="evidence" value="ECO:0007669"/>
    <property type="project" value="UniProtKB-UniRule"/>
</dbReference>
<dbReference type="PANTHER" id="PTHR11846:SF0">
    <property type="entry name" value="ADENYLOSUCCINATE SYNTHETASE"/>
    <property type="match status" value="1"/>
</dbReference>
<dbReference type="InterPro" id="IPR018220">
    <property type="entry name" value="Adenylosuccin_syn_GTP-bd"/>
</dbReference>